<comment type="similarity">
    <text evidence="6">Belongs to the KhpB RNA-binding protein family.</text>
</comment>
<keyword evidence="5 6" id="KW-0961">Cell wall biogenesis/degradation</keyword>
<evidence type="ECO:0000313" key="8">
    <source>
        <dbReference type="EMBL" id="NGM81935.1"/>
    </source>
</evidence>
<evidence type="ECO:0000256" key="5">
    <source>
        <dbReference type="ARBA" id="ARBA00023316"/>
    </source>
</evidence>
<keyword evidence="1 6" id="KW-0963">Cytoplasm</keyword>
<comment type="domain">
    <text evidence="6">Has an N-terminal Jag-N domain and 2 RNA-binding domains (KH and R3H).</text>
</comment>
<reference evidence="8 9" key="1">
    <citation type="submission" date="2020-02" db="EMBL/GenBank/DDBJ databases">
        <authorList>
            <person name="Gao J."/>
            <person name="Sun J."/>
        </authorList>
    </citation>
    <scope>NUCLEOTIDE SEQUENCE [LARGE SCALE GENOMIC DNA]</scope>
    <source>
        <strain evidence="8 9">7124</strain>
    </source>
</reference>
<dbReference type="InterPro" id="IPR038008">
    <property type="entry name" value="Jag_KH"/>
</dbReference>
<comment type="caution">
    <text evidence="8">The sequence shown here is derived from an EMBL/GenBank/DDBJ whole genome shotgun (WGS) entry which is preliminary data.</text>
</comment>
<dbReference type="NCBIfam" id="NF041568">
    <property type="entry name" value="Jag_EloR"/>
    <property type="match status" value="1"/>
</dbReference>
<dbReference type="InterPro" id="IPR015946">
    <property type="entry name" value="KH_dom-like_a/b"/>
</dbReference>
<dbReference type="GO" id="GO:0009252">
    <property type="term" value="P:peptidoglycan biosynthetic process"/>
    <property type="evidence" value="ECO:0007669"/>
    <property type="project" value="UniProtKB-UniRule"/>
</dbReference>
<dbReference type="RefSeq" id="WP_165095588.1">
    <property type="nucleotide sequence ID" value="NZ_JAAKGU010000002.1"/>
</dbReference>
<keyword evidence="3 6" id="KW-0133">Cell shape</keyword>
<keyword evidence="4 6" id="KW-0143">Chaperone</keyword>
<dbReference type="GO" id="GO:0003723">
    <property type="term" value="F:RNA binding"/>
    <property type="evidence" value="ECO:0007669"/>
    <property type="project" value="UniProtKB-UniRule"/>
</dbReference>
<dbReference type="Gene3D" id="3.30.300.20">
    <property type="match status" value="1"/>
</dbReference>
<comment type="subunit">
    <text evidence="6">Forms a complex with KhpA.</text>
</comment>
<sequence>MNKVVATGKTIEEAVKRGLAQLAAEKDKVTVTVLEQPSKGFLGLIGVKDAKVELTLLTDPAPVPAASAPSLPQQIELATRQEATGGAPRQDSGDPIKEAYQEAIRFIVDVAASMGLHVEVEVVQGKDAATLQISGPDLGLLIGRRGQTLDALQYLANIVANRYSDSFIRLVLDAENFRERRKKTLEDLADRLAGRVVRTRKEVVLEPMSPQERKIIHSRLQDHRQVNTYSKGEEPNRRVVITLKQ</sequence>
<dbReference type="InterPro" id="IPR036867">
    <property type="entry name" value="R3H_dom_sf"/>
</dbReference>
<dbReference type="InterPro" id="IPR034079">
    <property type="entry name" value="R3H_KhpB"/>
</dbReference>
<evidence type="ECO:0000313" key="9">
    <source>
        <dbReference type="Proteomes" id="UP000480151"/>
    </source>
</evidence>
<dbReference type="GO" id="GO:0071555">
    <property type="term" value="P:cell wall organization"/>
    <property type="evidence" value="ECO:0007669"/>
    <property type="project" value="UniProtKB-KW"/>
</dbReference>
<dbReference type="AlphaFoldDB" id="A0A6M1PI16"/>
<dbReference type="GO" id="GO:0008360">
    <property type="term" value="P:regulation of cell shape"/>
    <property type="evidence" value="ECO:0007669"/>
    <property type="project" value="UniProtKB-KW"/>
</dbReference>
<dbReference type="PANTHER" id="PTHR35800">
    <property type="entry name" value="PROTEIN JAG"/>
    <property type="match status" value="1"/>
</dbReference>
<protein>
    <recommendedName>
        <fullName evidence="6">RNA-binding protein KhpB</fullName>
    </recommendedName>
    <alternativeName>
        <fullName evidence="6">RNA-binding protein EloR</fullName>
    </alternativeName>
</protein>
<name>A0A6M1PI16_9BACL</name>
<dbReference type="Pfam" id="PF13083">
    <property type="entry name" value="KH_KhpA-B"/>
    <property type="match status" value="1"/>
</dbReference>
<dbReference type="PANTHER" id="PTHR35800:SF1">
    <property type="entry name" value="RNA-BINDING PROTEIN KHPB"/>
    <property type="match status" value="1"/>
</dbReference>
<dbReference type="CDD" id="cd02414">
    <property type="entry name" value="KH-II_Jag"/>
    <property type="match status" value="1"/>
</dbReference>
<evidence type="ECO:0000256" key="2">
    <source>
        <dbReference type="ARBA" id="ARBA00022884"/>
    </source>
</evidence>
<dbReference type="PROSITE" id="PS51061">
    <property type="entry name" value="R3H"/>
    <property type="match status" value="1"/>
</dbReference>
<dbReference type="SUPFAM" id="SSF82708">
    <property type="entry name" value="R3H domain"/>
    <property type="match status" value="1"/>
</dbReference>
<comment type="function">
    <text evidence="6">A probable RNA chaperone. Forms a complex with KhpA which binds to cellular RNA and controls its expression. Plays a role in peptidoglycan (PG) homeostasis and cell length regulation.</text>
</comment>
<dbReference type="InterPro" id="IPR001374">
    <property type="entry name" value="R3H_dom"/>
</dbReference>
<organism evidence="8 9">
    <name type="scientific">Paenibacillus apii</name>
    <dbReference type="NCBI Taxonomy" id="1850370"/>
    <lineage>
        <taxon>Bacteria</taxon>
        <taxon>Bacillati</taxon>
        <taxon>Bacillota</taxon>
        <taxon>Bacilli</taxon>
        <taxon>Bacillales</taxon>
        <taxon>Paenibacillaceae</taxon>
        <taxon>Paenibacillus</taxon>
    </lineage>
</organism>
<evidence type="ECO:0000256" key="6">
    <source>
        <dbReference type="HAMAP-Rule" id="MF_00867"/>
    </source>
</evidence>
<dbReference type="Pfam" id="PF14804">
    <property type="entry name" value="Jag_N"/>
    <property type="match status" value="1"/>
</dbReference>
<dbReference type="HAMAP" id="MF_00867">
    <property type="entry name" value="KhpB"/>
    <property type="match status" value="1"/>
</dbReference>
<feature type="region of interest" description="Jag_N domain" evidence="6">
    <location>
        <begin position="5"/>
        <end position="55"/>
    </location>
</feature>
<dbReference type="Gene3D" id="3.30.30.80">
    <property type="entry name" value="probable RNA-binding protein from clostridium symbiosum atcc 14940"/>
    <property type="match status" value="1"/>
</dbReference>
<keyword evidence="9" id="KW-1185">Reference proteome</keyword>
<dbReference type="InterPro" id="IPR039247">
    <property type="entry name" value="KhpB"/>
</dbReference>
<dbReference type="SMART" id="SM00393">
    <property type="entry name" value="R3H"/>
    <property type="match status" value="1"/>
</dbReference>
<dbReference type="GO" id="GO:0005737">
    <property type="term" value="C:cytoplasm"/>
    <property type="evidence" value="ECO:0007669"/>
    <property type="project" value="UniProtKB-SubCell"/>
</dbReference>
<feature type="domain" description="R3H" evidence="7">
    <location>
        <begin position="179"/>
        <end position="245"/>
    </location>
</feature>
<dbReference type="CDD" id="cd02644">
    <property type="entry name" value="R3H_jag"/>
    <property type="match status" value="1"/>
</dbReference>
<dbReference type="Gene3D" id="3.30.1370.50">
    <property type="entry name" value="R3H-like domain"/>
    <property type="match status" value="1"/>
</dbReference>
<dbReference type="EMBL" id="JAAKGU010000002">
    <property type="protein sequence ID" value="NGM81935.1"/>
    <property type="molecule type" value="Genomic_DNA"/>
</dbReference>
<dbReference type="Proteomes" id="UP000480151">
    <property type="component" value="Unassembled WGS sequence"/>
</dbReference>
<evidence type="ECO:0000256" key="1">
    <source>
        <dbReference type="ARBA" id="ARBA00022490"/>
    </source>
</evidence>
<keyword evidence="2 6" id="KW-0694">RNA-binding</keyword>
<comment type="subcellular location">
    <subcellularLocation>
        <location evidence="6">Cytoplasm</location>
    </subcellularLocation>
</comment>
<dbReference type="InterPro" id="IPR032782">
    <property type="entry name" value="KhpB_N"/>
</dbReference>
<gene>
    <name evidence="6" type="primary">khpB</name>
    <name evidence="6" type="synonym">eloR</name>
    <name evidence="8" type="ORF">G5B47_05870</name>
</gene>
<evidence type="ECO:0000256" key="3">
    <source>
        <dbReference type="ARBA" id="ARBA00022960"/>
    </source>
</evidence>
<evidence type="ECO:0000256" key="4">
    <source>
        <dbReference type="ARBA" id="ARBA00023186"/>
    </source>
</evidence>
<dbReference type="InterPro" id="IPR038247">
    <property type="entry name" value="Jag_N_dom_sf"/>
</dbReference>
<dbReference type="SMART" id="SM01245">
    <property type="entry name" value="Jag_N"/>
    <property type="match status" value="1"/>
</dbReference>
<proteinExistence type="inferred from homology"/>
<dbReference type="Pfam" id="PF01424">
    <property type="entry name" value="R3H"/>
    <property type="match status" value="1"/>
</dbReference>
<evidence type="ECO:0000259" key="7">
    <source>
        <dbReference type="PROSITE" id="PS51061"/>
    </source>
</evidence>
<accession>A0A6M1PI16</accession>